<dbReference type="OrthoDB" id="3399at2759"/>
<organism evidence="12 13">
    <name type="scientific">Brassicogethes aeneus</name>
    <name type="common">Rape pollen beetle</name>
    <name type="synonym">Meligethes aeneus</name>
    <dbReference type="NCBI Taxonomy" id="1431903"/>
    <lineage>
        <taxon>Eukaryota</taxon>
        <taxon>Metazoa</taxon>
        <taxon>Ecdysozoa</taxon>
        <taxon>Arthropoda</taxon>
        <taxon>Hexapoda</taxon>
        <taxon>Insecta</taxon>
        <taxon>Pterygota</taxon>
        <taxon>Neoptera</taxon>
        <taxon>Endopterygota</taxon>
        <taxon>Coleoptera</taxon>
        <taxon>Polyphaga</taxon>
        <taxon>Cucujiformia</taxon>
        <taxon>Nitidulidae</taxon>
        <taxon>Meligethinae</taxon>
        <taxon>Brassicogethes</taxon>
    </lineage>
</organism>
<dbReference type="InterPro" id="IPR022495">
    <property type="entry name" value="Bud32"/>
</dbReference>
<gene>
    <name evidence="12" type="ORF">MELIAE_LOCUS1227</name>
</gene>
<keyword evidence="3" id="KW-0723">Serine/threonine-protein kinase</keyword>
<evidence type="ECO:0000256" key="2">
    <source>
        <dbReference type="ARBA" id="ARBA00012513"/>
    </source>
</evidence>
<sequence length="231" mass="26304">MEGFTLVKQGAEARLFIGDYLGKRAIAKERFEKKYRVRALDTQLTKERIKAECRAIVKCKAAGILTPTLYLADMKRKIIFMEYLEHSMTAKDFVESTGLSDITKDFSIKLGNILARLHSNNIVHGDLTSSNILLVNKNNISAFEVLENFNIALIDFGLASTDASTEDKGVDLYVLERALLSTHEAAEFMFLHILEGYKAYYASIKKMHNYKEVFLKYEDVRARGRKRTMIG</sequence>
<dbReference type="GO" id="GO:0070525">
    <property type="term" value="P:tRNA threonylcarbamoyladenosine metabolic process"/>
    <property type="evidence" value="ECO:0007669"/>
    <property type="project" value="TreeGrafter"/>
</dbReference>
<keyword evidence="8" id="KW-0067">ATP-binding</keyword>
<dbReference type="GO" id="GO:0005524">
    <property type="term" value="F:ATP binding"/>
    <property type="evidence" value="ECO:0007669"/>
    <property type="project" value="UniProtKB-KW"/>
</dbReference>
<keyword evidence="5" id="KW-0819">tRNA processing</keyword>
<dbReference type="GO" id="GO:0005829">
    <property type="term" value="C:cytosol"/>
    <property type="evidence" value="ECO:0007669"/>
    <property type="project" value="TreeGrafter"/>
</dbReference>
<evidence type="ECO:0000256" key="8">
    <source>
        <dbReference type="ARBA" id="ARBA00022840"/>
    </source>
</evidence>
<evidence type="ECO:0000313" key="12">
    <source>
        <dbReference type="EMBL" id="CAH0547189.1"/>
    </source>
</evidence>
<dbReference type="Pfam" id="PF00069">
    <property type="entry name" value="Pkinase"/>
    <property type="match status" value="1"/>
</dbReference>
<evidence type="ECO:0000256" key="6">
    <source>
        <dbReference type="ARBA" id="ARBA00022741"/>
    </source>
</evidence>
<dbReference type="PROSITE" id="PS50011">
    <property type="entry name" value="PROTEIN_KINASE_DOM"/>
    <property type="match status" value="1"/>
</dbReference>
<dbReference type="InterPro" id="IPR000719">
    <property type="entry name" value="Prot_kinase_dom"/>
</dbReference>
<feature type="domain" description="Protein kinase" evidence="11">
    <location>
        <begin position="1"/>
        <end position="231"/>
    </location>
</feature>
<keyword evidence="13" id="KW-1185">Reference proteome</keyword>
<dbReference type="InterPro" id="IPR008266">
    <property type="entry name" value="Tyr_kinase_AS"/>
</dbReference>
<name>A0A9P0FCI2_BRAAE</name>
<dbReference type="EC" id="2.7.11.1" evidence="2"/>
<dbReference type="PANTHER" id="PTHR12209:SF0">
    <property type="entry name" value="EKC_KEOPS COMPLEX SUBUNIT TP53RK"/>
    <property type="match status" value="1"/>
</dbReference>
<keyword evidence="6" id="KW-0547">Nucleotide-binding</keyword>
<dbReference type="EMBL" id="OV121132">
    <property type="protein sequence ID" value="CAH0547189.1"/>
    <property type="molecule type" value="Genomic_DNA"/>
</dbReference>
<evidence type="ECO:0000256" key="4">
    <source>
        <dbReference type="ARBA" id="ARBA00022679"/>
    </source>
</evidence>
<evidence type="ECO:0000256" key="1">
    <source>
        <dbReference type="ARBA" id="ARBA00010630"/>
    </source>
</evidence>
<dbReference type="PANTHER" id="PTHR12209">
    <property type="entry name" value="NON-SPECIFIC SERINE/THREONINE PROTEIN KINASE"/>
    <property type="match status" value="1"/>
</dbReference>
<comment type="catalytic activity">
    <reaction evidence="9">
        <text>L-threonyl-[protein] + ATP = O-phospho-L-threonyl-[protein] + ADP + H(+)</text>
        <dbReference type="Rhea" id="RHEA:46608"/>
        <dbReference type="Rhea" id="RHEA-COMP:11060"/>
        <dbReference type="Rhea" id="RHEA-COMP:11605"/>
        <dbReference type="ChEBI" id="CHEBI:15378"/>
        <dbReference type="ChEBI" id="CHEBI:30013"/>
        <dbReference type="ChEBI" id="CHEBI:30616"/>
        <dbReference type="ChEBI" id="CHEBI:61977"/>
        <dbReference type="ChEBI" id="CHEBI:456216"/>
        <dbReference type="EC" id="2.7.11.1"/>
    </reaction>
</comment>
<dbReference type="PROSITE" id="PS00109">
    <property type="entry name" value="PROTEIN_KINASE_TYR"/>
    <property type="match status" value="1"/>
</dbReference>
<evidence type="ECO:0000256" key="7">
    <source>
        <dbReference type="ARBA" id="ARBA00022777"/>
    </source>
</evidence>
<accession>A0A9P0FCI2</accession>
<proteinExistence type="inferred from homology"/>
<dbReference type="GO" id="GO:0000408">
    <property type="term" value="C:EKC/KEOPS complex"/>
    <property type="evidence" value="ECO:0007669"/>
    <property type="project" value="TreeGrafter"/>
</dbReference>
<evidence type="ECO:0000256" key="3">
    <source>
        <dbReference type="ARBA" id="ARBA00022527"/>
    </source>
</evidence>
<dbReference type="NCBIfam" id="TIGR03724">
    <property type="entry name" value="arch_bud32"/>
    <property type="match status" value="1"/>
</dbReference>
<dbReference type="Proteomes" id="UP001154078">
    <property type="component" value="Chromosome 1"/>
</dbReference>
<dbReference type="Gene3D" id="3.30.200.20">
    <property type="entry name" value="Phosphorylase Kinase, domain 1"/>
    <property type="match status" value="1"/>
</dbReference>
<dbReference type="GO" id="GO:0004674">
    <property type="term" value="F:protein serine/threonine kinase activity"/>
    <property type="evidence" value="ECO:0007669"/>
    <property type="project" value="UniProtKB-KW"/>
</dbReference>
<dbReference type="AlphaFoldDB" id="A0A9P0FCI2"/>
<dbReference type="GO" id="GO:0008033">
    <property type="term" value="P:tRNA processing"/>
    <property type="evidence" value="ECO:0007669"/>
    <property type="project" value="UniProtKB-KW"/>
</dbReference>
<reference evidence="12" key="1">
    <citation type="submission" date="2021-12" db="EMBL/GenBank/DDBJ databases">
        <authorList>
            <person name="King R."/>
        </authorList>
    </citation>
    <scope>NUCLEOTIDE SEQUENCE</scope>
</reference>
<dbReference type="FunFam" id="3.30.200.20:FF:000201">
    <property type="entry name" value="TP53-regulating kinase isoform X1"/>
    <property type="match status" value="1"/>
</dbReference>
<comment type="catalytic activity">
    <reaction evidence="10">
        <text>L-seryl-[protein] + ATP = O-phospho-L-seryl-[protein] + ADP + H(+)</text>
        <dbReference type="Rhea" id="RHEA:17989"/>
        <dbReference type="Rhea" id="RHEA-COMP:9863"/>
        <dbReference type="Rhea" id="RHEA-COMP:11604"/>
        <dbReference type="ChEBI" id="CHEBI:15378"/>
        <dbReference type="ChEBI" id="CHEBI:29999"/>
        <dbReference type="ChEBI" id="CHEBI:30616"/>
        <dbReference type="ChEBI" id="CHEBI:83421"/>
        <dbReference type="ChEBI" id="CHEBI:456216"/>
        <dbReference type="EC" id="2.7.11.1"/>
    </reaction>
</comment>
<evidence type="ECO:0000313" key="13">
    <source>
        <dbReference type="Proteomes" id="UP001154078"/>
    </source>
</evidence>
<dbReference type="SMART" id="SM00220">
    <property type="entry name" value="S_TKc"/>
    <property type="match status" value="1"/>
</dbReference>
<comment type="similarity">
    <text evidence="1">Belongs to the protein kinase superfamily. BUD32 family.</text>
</comment>
<keyword evidence="7" id="KW-0418">Kinase</keyword>
<dbReference type="GO" id="GO:0005634">
    <property type="term" value="C:nucleus"/>
    <property type="evidence" value="ECO:0007669"/>
    <property type="project" value="TreeGrafter"/>
</dbReference>
<keyword evidence="4" id="KW-0808">Transferase</keyword>
<dbReference type="SUPFAM" id="SSF56112">
    <property type="entry name" value="Protein kinase-like (PK-like)"/>
    <property type="match status" value="1"/>
</dbReference>
<evidence type="ECO:0000256" key="9">
    <source>
        <dbReference type="ARBA" id="ARBA00047899"/>
    </source>
</evidence>
<evidence type="ECO:0000256" key="10">
    <source>
        <dbReference type="ARBA" id="ARBA00048679"/>
    </source>
</evidence>
<evidence type="ECO:0000259" key="11">
    <source>
        <dbReference type="PROSITE" id="PS50011"/>
    </source>
</evidence>
<evidence type="ECO:0000256" key="5">
    <source>
        <dbReference type="ARBA" id="ARBA00022694"/>
    </source>
</evidence>
<dbReference type="Gene3D" id="1.10.510.10">
    <property type="entry name" value="Transferase(Phosphotransferase) domain 1"/>
    <property type="match status" value="1"/>
</dbReference>
<dbReference type="InterPro" id="IPR011009">
    <property type="entry name" value="Kinase-like_dom_sf"/>
</dbReference>
<protein>
    <recommendedName>
        <fullName evidence="2">non-specific serine/threonine protein kinase</fullName>
        <ecNumber evidence="2">2.7.11.1</ecNumber>
    </recommendedName>
</protein>